<dbReference type="Proteomes" id="UP000005951">
    <property type="component" value="Unassembled WGS sequence"/>
</dbReference>
<evidence type="ECO:0000313" key="3">
    <source>
        <dbReference type="Proteomes" id="UP000005951"/>
    </source>
</evidence>
<dbReference type="EMBL" id="AJYC02000158">
    <property type="protein sequence ID" value="EKT77331.1"/>
    <property type="molecule type" value="Genomic_DNA"/>
</dbReference>
<feature type="transmembrane region" description="Helical" evidence="1">
    <location>
        <begin position="115"/>
        <end position="133"/>
    </location>
</feature>
<feature type="transmembrane region" description="Helical" evidence="1">
    <location>
        <begin position="55"/>
        <end position="76"/>
    </location>
</feature>
<organism evidence="2 3">
    <name type="scientific">Rhodococcus opacus M213</name>
    <dbReference type="NCBI Taxonomy" id="1129896"/>
    <lineage>
        <taxon>Bacteria</taxon>
        <taxon>Bacillati</taxon>
        <taxon>Actinomycetota</taxon>
        <taxon>Actinomycetes</taxon>
        <taxon>Mycobacteriales</taxon>
        <taxon>Nocardiaceae</taxon>
        <taxon>Rhodococcus</taxon>
    </lineage>
</organism>
<keyword evidence="1" id="KW-1133">Transmembrane helix</keyword>
<feature type="transmembrane region" description="Helical" evidence="1">
    <location>
        <begin position="187"/>
        <end position="206"/>
    </location>
</feature>
<keyword evidence="1" id="KW-0812">Transmembrane</keyword>
<accession>K8X916</accession>
<dbReference type="AlphaFoldDB" id="K8X916"/>
<dbReference type="RefSeq" id="WP_005264297.1">
    <property type="nucleotide sequence ID" value="NZ_AJYC02000158.1"/>
</dbReference>
<feature type="transmembrane region" description="Helical" evidence="1">
    <location>
        <begin position="310"/>
        <end position="329"/>
    </location>
</feature>
<feature type="transmembrane region" description="Helical" evidence="1">
    <location>
        <begin position="145"/>
        <end position="167"/>
    </location>
</feature>
<evidence type="ECO:0000256" key="1">
    <source>
        <dbReference type="SAM" id="Phobius"/>
    </source>
</evidence>
<name>K8X916_RHOOP</name>
<sequence>MRIDEMCATENNPWSIISSSATNSTLAGVLAAFLIAAIAVLFTKEHEAYVQTMSLFASALVVLALDSYLFSHITGIQPTVLRMPELGTKEAEFLYDDTYLNACARAWTQGMPASGMLATGGVAVIAGLSWMLAIHGSTARPVQPFLAQLGGWLTGVVIGTSTLLLTATTIQYLEFLYKDDVNNWVETLVWLGALGAVVWAGGSIFCRTRKMSRTLKAAAAVEAARKHAALAEAALRGVVRKAAQRKEAARVAAVEAEVARKKVRLAEVALKELVRKAAPRKEAEANAAGCEGSGVSTTAFTLDMDLLKPAAVCIAGLAAVGPLFAGFLTRMSEDFAAEPDWRVLVAALLTGLVFPVMISILISLSVPSPGPRKHRLRNLLHRHDQ</sequence>
<evidence type="ECO:0000313" key="2">
    <source>
        <dbReference type="EMBL" id="EKT77331.1"/>
    </source>
</evidence>
<protein>
    <submittedName>
        <fullName evidence="2">Uncharacterized protein</fullName>
    </submittedName>
</protein>
<proteinExistence type="predicted"/>
<gene>
    <name evidence="2" type="ORF">WSS_A38276</name>
</gene>
<comment type="caution">
    <text evidence="2">The sequence shown here is derived from an EMBL/GenBank/DDBJ whole genome shotgun (WGS) entry which is preliminary data.</text>
</comment>
<keyword evidence="1" id="KW-0472">Membrane</keyword>
<feature type="transmembrane region" description="Helical" evidence="1">
    <location>
        <begin position="341"/>
        <end position="366"/>
    </location>
</feature>
<feature type="transmembrane region" description="Helical" evidence="1">
    <location>
        <begin position="24"/>
        <end position="43"/>
    </location>
</feature>
<reference evidence="2 3" key="1">
    <citation type="journal article" date="2013" name="Genome Announc.">
        <title>Draft Genome Sequence of Rhodococcus opacus Strain M213 Shows a Diverse Catabolic Potential.</title>
        <authorList>
            <person name="Pathak A."/>
            <person name="Green S.J."/>
            <person name="Ogram A."/>
            <person name="Chauhan A."/>
        </authorList>
    </citation>
    <scope>NUCLEOTIDE SEQUENCE [LARGE SCALE GENOMIC DNA]</scope>
    <source>
        <strain evidence="2 3">M213</strain>
    </source>
</reference>